<protein>
    <submittedName>
        <fullName evidence="1">Uncharacterized protein</fullName>
    </submittedName>
</protein>
<dbReference type="RefSeq" id="YP_009801630.1">
    <property type="nucleotide sequence ID" value="NC_047973.1"/>
</dbReference>
<evidence type="ECO:0000313" key="2">
    <source>
        <dbReference type="Proteomes" id="UP000246630"/>
    </source>
</evidence>
<organism evidence="1 2">
    <name type="scientific">Microbacterium phage Hyperion</name>
    <dbReference type="NCBI Taxonomy" id="2182354"/>
    <lineage>
        <taxon>Viruses</taxon>
        <taxon>Duplodnaviria</taxon>
        <taxon>Heunggongvirae</taxon>
        <taxon>Uroviricota</taxon>
        <taxon>Caudoviricetes</taxon>
        <taxon>Squashvirus</taxon>
        <taxon>Squashvirus hyperion</taxon>
    </lineage>
</organism>
<gene>
    <name evidence="1" type="primary">88</name>
    <name evidence="1" type="ORF">PBI_HYPERION_88</name>
</gene>
<dbReference type="EMBL" id="MH153803">
    <property type="protein sequence ID" value="AWN03603.1"/>
    <property type="molecule type" value="Genomic_DNA"/>
</dbReference>
<dbReference type="KEGG" id="vg:54992146"/>
<accession>A0A2U8UJ06</accession>
<sequence length="82" mass="9427">MAGERHAGFYTVSMVKAGHVDQWAVDRSYGRVIVELKFDRVRNLFVVTETVTDQVGTARRESTHHYLSDAHHAFTTLTRKHQ</sequence>
<dbReference type="GeneID" id="54992146"/>
<evidence type="ECO:0000313" key="1">
    <source>
        <dbReference type="EMBL" id="AWN03603.1"/>
    </source>
</evidence>
<reference evidence="1 2" key="1">
    <citation type="submission" date="2018-03" db="EMBL/GenBank/DDBJ databases">
        <authorList>
            <person name="Stanton A.-C.J."/>
            <person name="Garlena R.A."/>
            <person name="Russell D.A."/>
            <person name="Pope W.H."/>
            <person name="Jacobs-Sera D."/>
            <person name="Hatfull G.F."/>
        </authorList>
    </citation>
    <scope>NUCLEOTIDE SEQUENCE [LARGE SCALE GENOMIC DNA]</scope>
</reference>
<proteinExistence type="predicted"/>
<name>A0A2U8UJ06_9CAUD</name>
<dbReference type="Proteomes" id="UP000246630">
    <property type="component" value="Segment"/>
</dbReference>
<keyword evidence="2" id="KW-1185">Reference proteome</keyword>